<name>A0ABT4A2X3_9BACT</name>
<protein>
    <recommendedName>
        <fullName evidence="4">Outer membrane protein beta-barrel domain-containing protein</fullName>
    </recommendedName>
</protein>
<accession>A0ABT4A2X3</accession>
<feature type="signal peptide" evidence="1">
    <location>
        <begin position="1"/>
        <end position="20"/>
    </location>
</feature>
<gene>
    <name evidence="2" type="ORF">OV287_12455</name>
</gene>
<feature type="chain" id="PRO_5045288533" description="Outer membrane protein beta-barrel domain-containing protein" evidence="1">
    <location>
        <begin position="21"/>
        <end position="207"/>
    </location>
</feature>
<comment type="caution">
    <text evidence="2">The sequence shown here is derived from an EMBL/GenBank/DDBJ whole genome shotgun (WGS) entry which is preliminary data.</text>
</comment>
<dbReference type="EMBL" id="JAPNKA010000001">
    <property type="protein sequence ID" value="MCY1075307.1"/>
    <property type="molecule type" value="Genomic_DNA"/>
</dbReference>
<evidence type="ECO:0000313" key="3">
    <source>
        <dbReference type="Proteomes" id="UP001207654"/>
    </source>
</evidence>
<reference evidence="2 3" key="1">
    <citation type="submission" date="2022-11" db="EMBL/GenBank/DDBJ databases">
        <title>Minimal conservation of predation-associated metabolite biosynthetic gene clusters underscores biosynthetic potential of Myxococcota including descriptions for ten novel species: Archangium lansinium sp. nov., Myxococcus landrumus sp. nov., Nannocystis bai.</title>
        <authorList>
            <person name="Ahearne A."/>
            <person name="Stevens C."/>
            <person name="Phillips K."/>
        </authorList>
    </citation>
    <scope>NUCLEOTIDE SEQUENCE [LARGE SCALE GENOMIC DNA]</scope>
    <source>
        <strain evidence="2 3">MIWBW</strain>
    </source>
</reference>
<keyword evidence="1" id="KW-0732">Signal</keyword>
<proteinExistence type="predicted"/>
<keyword evidence="3" id="KW-1185">Reference proteome</keyword>
<dbReference type="Proteomes" id="UP001207654">
    <property type="component" value="Unassembled WGS sequence"/>
</dbReference>
<organism evidence="2 3">
    <name type="scientific">Archangium lansingense</name>
    <dbReference type="NCBI Taxonomy" id="2995310"/>
    <lineage>
        <taxon>Bacteria</taxon>
        <taxon>Pseudomonadati</taxon>
        <taxon>Myxococcota</taxon>
        <taxon>Myxococcia</taxon>
        <taxon>Myxococcales</taxon>
        <taxon>Cystobacterineae</taxon>
        <taxon>Archangiaceae</taxon>
        <taxon>Archangium</taxon>
    </lineage>
</organism>
<evidence type="ECO:0000256" key="1">
    <source>
        <dbReference type="SAM" id="SignalP"/>
    </source>
</evidence>
<dbReference type="RefSeq" id="WP_267534246.1">
    <property type="nucleotide sequence ID" value="NZ_JAPNKA010000001.1"/>
</dbReference>
<sequence length="207" mass="21687">MMLAGLLGALLAATPPAADAPPTPGAEGEPVRVERRLLLKEGHAFVTGGLGYLARGDYYSNPGLFASGSWYPVEEGGLEVKLALFLSSLSPAGVEVFERTGLVPDAHRPVALLAVGGRYSVGYGKVLVDPSASKVWHFDVQAAGHLGLTFTDRGVSPSLLLGPGLLMRLSPRLHAQLDVPLVLAIEQRSRSSLSLGVQPTLTFGVVL</sequence>
<evidence type="ECO:0000313" key="2">
    <source>
        <dbReference type="EMBL" id="MCY1075307.1"/>
    </source>
</evidence>
<evidence type="ECO:0008006" key="4">
    <source>
        <dbReference type="Google" id="ProtNLM"/>
    </source>
</evidence>